<evidence type="ECO:0000256" key="2">
    <source>
        <dbReference type="ARBA" id="ARBA00022679"/>
    </source>
</evidence>
<evidence type="ECO:0000256" key="1">
    <source>
        <dbReference type="ARBA" id="ARBA00005771"/>
    </source>
</evidence>
<name>A0AAV5HQV9_9ROSI</name>
<organism evidence="5 6">
    <name type="scientific">Rubroshorea leprosula</name>
    <dbReference type="NCBI Taxonomy" id="152421"/>
    <lineage>
        <taxon>Eukaryota</taxon>
        <taxon>Viridiplantae</taxon>
        <taxon>Streptophyta</taxon>
        <taxon>Embryophyta</taxon>
        <taxon>Tracheophyta</taxon>
        <taxon>Spermatophyta</taxon>
        <taxon>Magnoliopsida</taxon>
        <taxon>eudicotyledons</taxon>
        <taxon>Gunneridae</taxon>
        <taxon>Pentapetalae</taxon>
        <taxon>rosids</taxon>
        <taxon>malvids</taxon>
        <taxon>Malvales</taxon>
        <taxon>Dipterocarpaceae</taxon>
        <taxon>Rubroshorea</taxon>
    </lineage>
</organism>
<accession>A0AAV5HQV9</accession>
<proteinExistence type="inferred from homology"/>
<evidence type="ECO:0000259" key="4">
    <source>
        <dbReference type="Pfam" id="PF00685"/>
    </source>
</evidence>
<comment type="caution">
    <text evidence="5">The sequence shown here is derived from an EMBL/GenBank/DDBJ whole genome shotgun (WGS) entry which is preliminary data.</text>
</comment>
<dbReference type="GO" id="GO:0008146">
    <property type="term" value="F:sulfotransferase activity"/>
    <property type="evidence" value="ECO:0007669"/>
    <property type="project" value="InterPro"/>
</dbReference>
<dbReference type="EC" id="2.8.2.-" evidence="3"/>
<evidence type="ECO:0000256" key="3">
    <source>
        <dbReference type="RuleBase" id="RU361155"/>
    </source>
</evidence>
<reference evidence="5 6" key="1">
    <citation type="journal article" date="2021" name="Commun. Biol.">
        <title>The genome of Shorea leprosula (Dipterocarpaceae) highlights the ecological relevance of drought in aseasonal tropical rainforests.</title>
        <authorList>
            <person name="Ng K.K.S."/>
            <person name="Kobayashi M.J."/>
            <person name="Fawcett J.A."/>
            <person name="Hatakeyama M."/>
            <person name="Paape T."/>
            <person name="Ng C.H."/>
            <person name="Ang C.C."/>
            <person name="Tnah L.H."/>
            <person name="Lee C.T."/>
            <person name="Nishiyama T."/>
            <person name="Sese J."/>
            <person name="O'Brien M.J."/>
            <person name="Copetti D."/>
            <person name="Mohd Noor M.I."/>
            <person name="Ong R.C."/>
            <person name="Putra M."/>
            <person name="Sireger I.Z."/>
            <person name="Indrioko S."/>
            <person name="Kosugi Y."/>
            <person name="Izuno A."/>
            <person name="Isagi Y."/>
            <person name="Lee S.L."/>
            <person name="Shimizu K.K."/>
        </authorList>
    </citation>
    <scope>NUCLEOTIDE SEQUENCE [LARGE SCALE GENOMIC DNA]</scope>
    <source>
        <strain evidence="5">214</strain>
    </source>
</reference>
<evidence type="ECO:0000313" key="6">
    <source>
        <dbReference type="Proteomes" id="UP001054252"/>
    </source>
</evidence>
<keyword evidence="6" id="KW-1185">Reference proteome</keyword>
<evidence type="ECO:0000313" key="5">
    <source>
        <dbReference type="EMBL" id="GKU91083.1"/>
    </source>
</evidence>
<comment type="similarity">
    <text evidence="1 3">Belongs to the sulfotransferase 1 family.</text>
</comment>
<dbReference type="AlphaFoldDB" id="A0AAV5HQV9"/>
<dbReference type="InterPro" id="IPR000863">
    <property type="entry name" value="Sulfotransferase_dom"/>
</dbReference>
<keyword evidence="2 3" id="KW-0808">Transferase</keyword>
<sequence length="341" mass="39157">MAQNQASNASTQVVSPETLERVREIISTLPSDNCWKHVQPFCLYQGFWCYPFLLEGVILAQEFFKAEPSDIFLCTPPKHGTTWIKALTIAIVTRTRFDRSMSPLLSNLPHDILHHLEEDFGKKPDVRVPGLPLIPTHIPYDSLPKSVKDSDCKIVYVRREIKDAFTSEYNFSISLSSKDRGECHDYDEPSESMPLEEAFELFCEGKSLYGPCWDHILGYWKASLERPGRVLFLKYEDLKKDTAFYVKKLAEFMGYPFSMEEEQEGVVQKIVDLCSFENLSSLEVNKTGTFHRQGLLRFPNKSFFRKGEVGDWKNHLTPEMAERLDKIMKDKLIGSGLSFSA</sequence>
<protein>
    <recommendedName>
        <fullName evidence="3">Sulfotransferase</fullName>
        <ecNumber evidence="3">2.8.2.-</ecNumber>
    </recommendedName>
</protein>
<feature type="domain" description="Sulfotransferase" evidence="4">
    <location>
        <begin position="68"/>
        <end position="335"/>
    </location>
</feature>
<dbReference type="SUPFAM" id="SSF52540">
    <property type="entry name" value="P-loop containing nucleoside triphosphate hydrolases"/>
    <property type="match status" value="1"/>
</dbReference>
<dbReference type="PANTHER" id="PTHR11783">
    <property type="entry name" value="SULFOTRANSFERASE SULT"/>
    <property type="match status" value="1"/>
</dbReference>
<dbReference type="EMBL" id="BPVZ01000005">
    <property type="protein sequence ID" value="GKU91083.1"/>
    <property type="molecule type" value="Genomic_DNA"/>
</dbReference>
<dbReference type="InterPro" id="IPR027417">
    <property type="entry name" value="P-loop_NTPase"/>
</dbReference>
<gene>
    <name evidence="5" type="ORF">SLEP1_g5004</name>
</gene>
<dbReference type="Proteomes" id="UP001054252">
    <property type="component" value="Unassembled WGS sequence"/>
</dbReference>
<dbReference type="Gene3D" id="3.40.50.300">
    <property type="entry name" value="P-loop containing nucleotide triphosphate hydrolases"/>
    <property type="match status" value="1"/>
</dbReference>
<dbReference type="Pfam" id="PF00685">
    <property type="entry name" value="Sulfotransfer_1"/>
    <property type="match status" value="1"/>
</dbReference>